<dbReference type="GO" id="GO:0098542">
    <property type="term" value="P:defense response to other organism"/>
    <property type="evidence" value="ECO:0007669"/>
    <property type="project" value="TreeGrafter"/>
</dbReference>
<proteinExistence type="predicted"/>
<dbReference type="PANTHER" id="PTHR23155:SF949">
    <property type="entry name" value="OS01G0781200 PROTEIN"/>
    <property type="match status" value="1"/>
</dbReference>
<dbReference type="InterPro" id="IPR044974">
    <property type="entry name" value="Disease_R_plants"/>
</dbReference>
<dbReference type="PANTHER" id="PTHR23155">
    <property type="entry name" value="DISEASE RESISTANCE PROTEIN RP"/>
    <property type="match status" value="1"/>
</dbReference>
<gene>
    <name evidence="3" type="ORF">CB5_LOCUS26047</name>
</gene>
<dbReference type="Pfam" id="PF25019">
    <property type="entry name" value="LRR_R13L1-DRL21"/>
    <property type="match status" value="1"/>
</dbReference>
<organism evidence="3">
    <name type="scientific">Ananas comosus var. bracteatus</name>
    <name type="common">red pineapple</name>
    <dbReference type="NCBI Taxonomy" id="296719"/>
    <lineage>
        <taxon>Eukaryota</taxon>
        <taxon>Viridiplantae</taxon>
        <taxon>Streptophyta</taxon>
        <taxon>Embryophyta</taxon>
        <taxon>Tracheophyta</taxon>
        <taxon>Spermatophyta</taxon>
        <taxon>Magnoliopsida</taxon>
        <taxon>Liliopsida</taxon>
        <taxon>Poales</taxon>
        <taxon>Bromeliaceae</taxon>
        <taxon>Bromelioideae</taxon>
        <taxon>Ananas</taxon>
    </lineage>
</organism>
<evidence type="ECO:0000259" key="2">
    <source>
        <dbReference type="Pfam" id="PF25019"/>
    </source>
</evidence>
<accession>A0A6V7QJ34</accession>
<dbReference type="EMBL" id="LR862136">
    <property type="protein sequence ID" value="CAD1842836.1"/>
    <property type="molecule type" value="Genomic_DNA"/>
</dbReference>
<dbReference type="InterPro" id="IPR056789">
    <property type="entry name" value="LRR_R13L1-DRL21"/>
</dbReference>
<evidence type="ECO:0000313" key="3">
    <source>
        <dbReference type="EMBL" id="CAD1842836.1"/>
    </source>
</evidence>
<reference evidence="3" key="1">
    <citation type="submission" date="2020-07" db="EMBL/GenBank/DDBJ databases">
        <authorList>
            <person name="Lin J."/>
        </authorList>
    </citation>
    <scope>NUCLEOTIDE SEQUENCE</scope>
</reference>
<dbReference type="AlphaFoldDB" id="A0A6V7QJ34"/>
<name>A0A6V7QJ34_ANACO</name>
<dbReference type="GO" id="GO:0043531">
    <property type="term" value="F:ADP binding"/>
    <property type="evidence" value="ECO:0007669"/>
    <property type="project" value="InterPro"/>
</dbReference>
<dbReference type="SUPFAM" id="SSF52540">
    <property type="entry name" value="P-loop containing nucleoside triphosphate hydrolases"/>
    <property type="match status" value="1"/>
</dbReference>
<dbReference type="InterPro" id="IPR058922">
    <property type="entry name" value="WHD_DRP"/>
</dbReference>
<dbReference type="SUPFAM" id="SSF52047">
    <property type="entry name" value="RNI-like"/>
    <property type="match status" value="1"/>
</dbReference>
<dbReference type="Gene3D" id="3.40.50.300">
    <property type="entry name" value="P-loop containing nucleotide triphosphate hydrolases"/>
    <property type="match status" value="1"/>
</dbReference>
<feature type="domain" description="R13L1/DRL21-like LRR repeat region" evidence="2">
    <location>
        <begin position="374"/>
        <end position="500"/>
    </location>
</feature>
<protein>
    <submittedName>
        <fullName evidence="3">Uncharacterized protein</fullName>
    </submittedName>
</protein>
<evidence type="ECO:0000259" key="1">
    <source>
        <dbReference type="Pfam" id="PF23559"/>
    </source>
</evidence>
<feature type="domain" description="Disease resistance protein winged helix" evidence="1">
    <location>
        <begin position="166"/>
        <end position="232"/>
    </location>
</feature>
<dbReference type="Pfam" id="PF23559">
    <property type="entry name" value="WHD_DRP"/>
    <property type="match status" value="1"/>
</dbReference>
<dbReference type="InterPro" id="IPR032675">
    <property type="entry name" value="LRR_dom_sf"/>
</dbReference>
<dbReference type="InterPro" id="IPR027417">
    <property type="entry name" value="P-loop_NTPase"/>
</dbReference>
<sequence>MVVGDLDWPEELRLKMSTKLNSKMFLLVIDDVWCDGEDHKNNWDALFRCLSRCCCLLGSKILVTSQTDDAPRKIGAAGENIYRLEELREDGFLDLFIHYALPSRGMDSSVREDLEEKCRTIAKKLNKDATAAEIVGETIGMKAAELLRSRDYLRKYLRTIAEKDCLYPKGYKFKALELVQLWMAQGFIKPDDQNERMEDVGNDYLEKLVSRFYIHQSHDGYYTLHELLYSLATKVPAASVFEWKKLRTLIVAKGESAPSEEENIATGVFNSLQKLRVLVLELNLENLAEFIGEMKHLRVLQVSGTSEFVLLESVSTLFQLEVLEVENASSPPKFLNNLVSLRYLRPPGIADIGKLTSLQGLEYFQVRKERGCELEQLQNLNELRGCLRIDNLENVESKESAIAANLKEKKHLDTLQLVWRDGADSVNSTMDAEILEGLQLPPNLTSLHLDGYRGGRLWPSWPENQTSNVEVLALRRCGMLEELPPMDQLYPSCRSLELSHLSRLKALHTLPPRLRKIAIFRAPFLTFVTKEDLQMRPADKRSIIKDTRKRMPKWFPHQHQESLVRNEREMRNFIAATNGSDSNEASSRKHDERVPAADADITAVRERWLEMHERKMELIYSRRNEAKLLLPLPSLCSGLRDAILLTTHCRHAYKL</sequence>
<dbReference type="Gene3D" id="3.80.10.10">
    <property type="entry name" value="Ribonuclease Inhibitor"/>
    <property type="match status" value="1"/>
</dbReference>